<evidence type="ECO:0000256" key="2">
    <source>
        <dbReference type="ARBA" id="ARBA00022448"/>
    </source>
</evidence>
<comment type="subunit">
    <text evidence="7">The complex comprises the extracytoplasmic solute receptor protein and the two transmembrane proteins.</text>
</comment>
<keyword evidence="10" id="KW-1185">Reference proteome</keyword>
<feature type="transmembrane region" description="Helical" evidence="7">
    <location>
        <begin position="59"/>
        <end position="76"/>
    </location>
</feature>
<dbReference type="InterPro" id="IPR055348">
    <property type="entry name" value="DctQ"/>
</dbReference>
<feature type="transmembrane region" description="Helical" evidence="7">
    <location>
        <begin position="97"/>
        <end position="119"/>
    </location>
</feature>
<feature type="transmembrane region" description="Helical" evidence="7">
    <location>
        <begin position="194"/>
        <end position="215"/>
    </location>
</feature>
<gene>
    <name evidence="9" type="ORF">C8N35_107152</name>
</gene>
<protein>
    <recommendedName>
        <fullName evidence="7">TRAP transporter small permease protein</fullName>
    </recommendedName>
</protein>
<evidence type="ECO:0000313" key="10">
    <source>
        <dbReference type="Proteomes" id="UP000244081"/>
    </source>
</evidence>
<comment type="function">
    <text evidence="7">Part of the tripartite ATP-independent periplasmic (TRAP) transport system.</text>
</comment>
<keyword evidence="6 7" id="KW-0472">Membrane</keyword>
<dbReference type="EMBL" id="QAYG01000007">
    <property type="protein sequence ID" value="PTW59438.1"/>
    <property type="molecule type" value="Genomic_DNA"/>
</dbReference>
<dbReference type="AlphaFoldDB" id="A0A2T5V6R0"/>
<accession>A0A2T5V6R0</accession>
<dbReference type="GO" id="GO:0022857">
    <property type="term" value="F:transmembrane transporter activity"/>
    <property type="evidence" value="ECO:0007669"/>
    <property type="project" value="UniProtKB-UniRule"/>
</dbReference>
<evidence type="ECO:0000256" key="6">
    <source>
        <dbReference type="ARBA" id="ARBA00023136"/>
    </source>
</evidence>
<evidence type="ECO:0000256" key="3">
    <source>
        <dbReference type="ARBA" id="ARBA00022475"/>
    </source>
</evidence>
<evidence type="ECO:0000256" key="7">
    <source>
        <dbReference type="RuleBase" id="RU369079"/>
    </source>
</evidence>
<comment type="caution">
    <text evidence="9">The sequence shown here is derived from an EMBL/GenBank/DDBJ whole genome shotgun (WGS) entry which is preliminary data.</text>
</comment>
<keyword evidence="4 7" id="KW-0812">Transmembrane</keyword>
<reference evidence="9 10" key="1">
    <citation type="submission" date="2018-04" db="EMBL/GenBank/DDBJ databases">
        <title>Genomic Encyclopedia of Archaeal and Bacterial Type Strains, Phase II (KMG-II): from individual species to whole genera.</title>
        <authorList>
            <person name="Goeker M."/>
        </authorList>
    </citation>
    <scope>NUCLEOTIDE SEQUENCE [LARGE SCALE GENOMIC DNA]</scope>
    <source>
        <strain evidence="9 10">DSM 23382</strain>
    </source>
</reference>
<keyword evidence="5 7" id="KW-1133">Transmembrane helix</keyword>
<sequence>MSGTGLRLAARSNESAMIFRLFGWSVLAVLAAYLLNNYLTYWQGMPGPEAYVSGDPLAVLQAGLYVVAIALAAGYVQTHRDTPLRVDSRRISDINAFIIRAAFWTVLTVGLADMVISFLRVEGLLEGLVGHQIAGDLGRSQWRGPYVHMPLIAFSIVLAIFTRTLGFPWLALLVVAAELMIVLFRFIFSYEQAFMADLVRFWYAALFLFASAYTLKEEGHVRVDVFYTNFSPRTKGYVNAIGSVVFGIALCWVILVVGMGGKSNIINSPLLSFETTQAGFGLYVKYLMAGFLAVFAVSMMIQFVSYFLDAVADIRGEPGGRDHNVHAIQ</sequence>
<feature type="transmembrane region" description="Helical" evidence="7">
    <location>
        <begin position="280"/>
        <end position="308"/>
    </location>
</feature>
<comment type="subcellular location">
    <subcellularLocation>
        <location evidence="7">Cell inner membrane</location>
        <topology evidence="7">Multi-pass membrane protein</topology>
    </subcellularLocation>
    <subcellularLocation>
        <location evidence="1">Cell membrane</location>
        <topology evidence="1">Multi-pass membrane protein</topology>
    </subcellularLocation>
</comment>
<evidence type="ECO:0000256" key="5">
    <source>
        <dbReference type="ARBA" id="ARBA00022989"/>
    </source>
</evidence>
<keyword evidence="2 7" id="KW-0813">Transport</keyword>
<keyword evidence="3" id="KW-1003">Cell membrane</keyword>
<evidence type="ECO:0000256" key="4">
    <source>
        <dbReference type="ARBA" id="ARBA00022692"/>
    </source>
</evidence>
<comment type="caution">
    <text evidence="7">Lacks conserved residue(s) required for the propagation of feature annotation.</text>
</comment>
<feature type="transmembrane region" description="Helical" evidence="7">
    <location>
        <begin position="145"/>
        <end position="162"/>
    </location>
</feature>
<dbReference type="Pfam" id="PF04290">
    <property type="entry name" value="DctQ"/>
    <property type="match status" value="1"/>
</dbReference>
<feature type="transmembrane region" description="Helical" evidence="7">
    <location>
        <begin position="21"/>
        <end position="39"/>
    </location>
</feature>
<evidence type="ECO:0000256" key="1">
    <source>
        <dbReference type="ARBA" id="ARBA00004651"/>
    </source>
</evidence>
<evidence type="ECO:0000259" key="8">
    <source>
        <dbReference type="Pfam" id="PF04290"/>
    </source>
</evidence>
<dbReference type="OrthoDB" id="9794346at2"/>
<feature type="transmembrane region" description="Helical" evidence="7">
    <location>
        <begin position="169"/>
        <end position="188"/>
    </location>
</feature>
<dbReference type="Proteomes" id="UP000244081">
    <property type="component" value="Unassembled WGS sequence"/>
</dbReference>
<organism evidence="9 10">
    <name type="scientific">Breoghania corrubedonensis</name>
    <dbReference type="NCBI Taxonomy" id="665038"/>
    <lineage>
        <taxon>Bacteria</taxon>
        <taxon>Pseudomonadati</taxon>
        <taxon>Pseudomonadota</taxon>
        <taxon>Alphaproteobacteria</taxon>
        <taxon>Hyphomicrobiales</taxon>
        <taxon>Stappiaceae</taxon>
        <taxon>Breoghania</taxon>
    </lineage>
</organism>
<dbReference type="GO" id="GO:0005886">
    <property type="term" value="C:plasma membrane"/>
    <property type="evidence" value="ECO:0007669"/>
    <property type="project" value="UniProtKB-SubCell"/>
</dbReference>
<comment type="similarity">
    <text evidence="7">Belongs to the TRAP transporter small permease family.</text>
</comment>
<keyword evidence="7" id="KW-0997">Cell inner membrane</keyword>
<feature type="domain" description="Tripartite ATP-independent periplasmic transporters DctQ component" evidence="8">
    <location>
        <begin position="179"/>
        <end position="309"/>
    </location>
</feature>
<feature type="transmembrane region" description="Helical" evidence="7">
    <location>
        <begin position="236"/>
        <end position="260"/>
    </location>
</feature>
<name>A0A2T5V6R0_9HYPH</name>
<evidence type="ECO:0000313" key="9">
    <source>
        <dbReference type="EMBL" id="PTW59438.1"/>
    </source>
</evidence>
<proteinExistence type="inferred from homology"/>